<gene>
    <name evidence="2" type="ORF">A3L11_09315</name>
</gene>
<dbReference type="KEGG" id="tsl:A3L11_09315"/>
<dbReference type="Pfam" id="PF09704">
    <property type="entry name" value="Cas_Cas5d"/>
    <property type="match status" value="1"/>
</dbReference>
<reference evidence="2 3" key="1">
    <citation type="submission" date="2016-04" db="EMBL/GenBank/DDBJ databases">
        <title>Complete genome sequence of Thermococcus siculi type strain RG-20.</title>
        <authorList>
            <person name="Oger P.M."/>
        </authorList>
    </citation>
    <scope>NUCLEOTIDE SEQUENCE [LARGE SCALE GENOMIC DNA]</scope>
    <source>
        <strain evidence="2 3">RG-20</strain>
    </source>
</reference>
<sequence length="227" mass="25691">MLGLVVEVRPLQAHFRVPYNSLLLDSYPFPPRTTAIGMLAGAMGLPEEGFKKLLKELRYGVIIEDPGSRVEEKAAIFKSANSPLYPITKTLFHMPKYRMFFAGDEGTIEKAHDALLDPVFTPYLGDSESVVYPARKDYVRMVDVGKGEESTLRSVIPGEAYERGARFILMRKNNLFPREYRMPVDFVYRGKARRAIYRKVVAFAGGFVELANPVKVLLFEGEPVFVF</sequence>
<accession>A0A2Z2MUE6</accession>
<dbReference type="InterPro" id="IPR021124">
    <property type="entry name" value="CRISPR-assoc_prot_Cas5"/>
</dbReference>
<organism evidence="2 3">
    <name type="scientific">Thermococcus siculi</name>
    <dbReference type="NCBI Taxonomy" id="72803"/>
    <lineage>
        <taxon>Archaea</taxon>
        <taxon>Methanobacteriati</taxon>
        <taxon>Methanobacteriota</taxon>
        <taxon>Thermococci</taxon>
        <taxon>Thermococcales</taxon>
        <taxon>Thermococcaceae</taxon>
        <taxon>Thermococcus</taxon>
    </lineage>
</organism>
<evidence type="ECO:0000313" key="3">
    <source>
        <dbReference type="Proteomes" id="UP000250125"/>
    </source>
</evidence>
<dbReference type="GO" id="GO:0051607">
    <property type="term" value="P:defense response to virus"/>
    <property type="evidence" value="ECO:0007669"/>
    <property type="project" value="UniProtKB-KW"/>
</dbReference>
<dbReference type="Proteomes" id="UP000250125">
    <property type="component" value="Chromosome"/>
</dbReference>
<dbReference type="OrthoDB" id="42959at2157"/>
<dbReference type="GO" id="GO:0043571">
    <property type="term" value="P:maintenance of CRISPR repeat elements"/>
    <property type="evidence" value="ECO:0007669"/>
    <property type="project" value="InterPro"/>
</dbReference>
<dbReference type="InterPro" id="IPR013422">
    <property type="entry name" value="CRISPR-assoc_prot_Cas5_N"/>
</dbReference>
<dbReference type="NCBIfam" id="TIGR02593">
    <property type="entry name" value="CRISPR_cas5"/>
    <property type="match status" value="1"/>
</dbReference>
<dbReference type="GeneID" id="33318436"/>
<evidence type="ECO:0000256" key="1">
    <source>
        <dbReference type="ARBA" id="ARBA00023118"/>
    </source>
</evidence>
<dbReference type="RefSeq" id="WP_088856644.1">
    <property type="nucleotide sequence ID" value="NZ_CP015103.1"/>
</dbReference>
<proteinExistence type="predicted"/>
<protein>
    <submittedName>
        <fullName evidence="2">CRISPR-associated protein Cas5</fullName>
    </submittedName>
</protein>
<dbReference type="Gene3D" id="3.30.70.2660">
    <property type="match status" value="1"/>
</dbReference>
<keyword evidence="1" id="KW-0051">Antiviral defense</keyword>
<keyword evidence="3" id="KW-1185">Reference proteome</keyword>
<name>A0A2Z2MUE6_9EURY</name>
<dbReference type="EMBL" id="CP015103">
    <property type="protein sequence ID" value="ASJ09416.1"/>
    <property type="molecule type" value="Genomic_DNA"/>
</dbReference>
<dbReference type="AlphaFoldDB" id="A0A2Z2MUE6"/>
<evidence type="ECO:0000313" key="2">
    <source>
        <dbReference type="EMBL" id="ASJ09416.1"/>
    </source>
</evidence>